<organism evidence="1">
    <name type="scientific">marine sediment metagenome</name>
    <dbReference type="NCBI Taxonomy" id="412755"/>
    <lineage>
        <taxon>unclassified sequences</taxon>
        <taxon>metagenomes</taxon>
        <taxon>ecological metagenomes</taxon>
    </lineage>
</organism>
<sequence length="75" mass="8611">MRQTTTSELMIEDKKIPTGPLAPEQVTALVNDNSELIVCFDRGPLEQDESRLLIYTIHFNRLETAKIRTVLEHTE</sequence>
<reference evidence="1" key="1">
    <citation type="journal article" date="2014" name="Front. Microbiol.">
        <title>High frequency of phylogenetically diverse reductive dehalogenase-homologous genes in deep subseafloor sedimentary metagenomes.</title>
        <authorList>
            <person name="Kawai M."/>
            <person name="Futagami T."/>
            <person name="Toyoda A."/>
            <person name="Takaki Y."/>
            <person name="Nishi S."/>
            <person name="Hori S."/>
            <person name="Arai W."/>
            <person name="Tsubouchi T."/>
            <person name="Morono Y."/>
            <person name="Uchiyama I."/>
            <person name="Ito T."/>
            <person name="Fujiyama A."/>
            <person name="Inagaki F."/>
            <person name="Takami H."/>
        </authorList>
    </citation>
    <scope>NUCLEOTIDE SEQUENCE</scope>
    <source>
        <strain evidence="1">Expedition CK06-06</strain>
    </source>
</reference>
<evidence type="ECO:0000313" key="1">
    <source>
        <dbReference type="EMBL" id="GAG28579.1"/>
    </source>
</evidence>
<dbReference type="AlphaFoldDB" id="X0WCC5"/>
<dbReference type="EMBL" id="BARS01048913">
    <property type="protein sequence ID" value="GAG28579.1"/>
    <property type="molecule type" value="Genomic_DNA"/>
</dbReference>
<protein>
    <submittedName>
        <fullName evidence="1">Uncharacterized protein</fullName>
    </submittedName>
</protein>
<accession>X0WCC5</accession>
<gene>
    <name evidence="1" type="ORF">S01H1_73227</name>
</gene>
<comment type="caution">
    <text evidence="1">The sequence shown here is derived from an EMBL/GenBank/DDBJ whole genome shotgun (WGS) entry which is preliminary data.</text>
</comment>
<name>X0WCC5_9ZZZZ</name>
<proteinExistence type="predicted"/>